<protein>
    <submittedName>
        <fullName evidence="1">Uncharacterized protein</fullName>
    </submittedName>
</protein>
<evidence type="ECO:0000313" key="1">
    <source>
        <dbReference type="EMBL" id="KAH7841821.1"/>
    </source>
</evidence>
<gene>
    <name evidence="1" type="ORF">Vadar_034700</name>
</gene>
<dbReference type="Proteomes" id="UP000828048">
    <property type="component" value="Chromosome 10"/>
</dbReference>
<evidence type="ECO:0000313" key="2">
    <source>
        <dbReference type="Proteomes" id="UP000828048"/>
    </source>
</evidence>
<organism evidence="1 2">
    <name type="scientific">Vaccinium darrowii</name>
    <dbReference type="NCBI Taxonomy" id="229202"/>
    <lineage>
        <taxon>Eukaryota</taxon>
        <taxon>Viridiplantae</taxon>
        <taxon>Streptophyta</taxon>
        <taxon>Embryophyta</taxon>
        <taxon>Tracheophyta</taxon>
        <taxon>Spermatophyta</taxon>
        <taxon>Magnoliopsida</taxon>
        <taxon>eudicotyledons</taxon>
        <taxon>Gunneridae</taxon>
        <taxon>Pentapetalae</taxon>
        <taxon>asterids</taxon>
        <taxon>Ericales</taxon>
        <taxon>Ericaceae</taxon>
        <taxon>Vaccinioideae</taxon>
        <taxon>Vaccinieae</taxon>
        <taxon>Vaccinium</taxon>
    </lineage>
</organism>
<reference evidence="1 2" key="1">
    <citation type="journal article" date="2021" name="Hortic Res">
        <title>High-quality reference genome and annotation aids understanding of berry development for evergreen blueberry (Vaccinium darrowii).</title>
        <authorList>
            <person name="Yu J."/>
            <person name="Hulse-Kemp A.M."/>
            <person name="Babiker E."/>
            <person name="Staton M."/>
        </authorList>
    </citation>
    <scope>NUCLEOTIDE SEQUENCE [LARGE SCALE GENOMIC DNA]</scope>
    <source>
        <strain evidence="2">cv. NJ 8807/NJ 8810</strain>
        <tissue evidence="1">Young leaf</tissue>
    </source>
</reference>
<keyword evidence="2" id="KW-1185">Reference proteome</keyword>
<sequence>MTPSSVSYLLGTPGGQPMTPENGGLDVMSPVVDQGSCGIQVNAPRSGEDSVIGVVREVLPEVQRLLLGFNCGRAIVPISLPDPARALTAKRDFDLQGKAGSSFVRHFRLQPQRADELADSRADVQQFLLCAHMRLHCLPFSRQEGTLSMQHCWLVT</sequence>
<proteinExistence type="predicted"/>
<accession>A0ACB7XM07</accession>
<dbReference type="EMBL" id="CM037160">
    <property type="protein sequence ID" value="KAH7841821.1"/>
    <property type="molecule type" value="Genomic_DNA"/>
</dbReference>
<comment type="caution">
    <text evidence="1">The sequence shown here is derived from an EMBL/GenBank/DDBJ whole genome shotgun (WGS) entry which is preliminary data.</text>
</comment>
<name>A0ACB7XM07_9ERIC</name>